<dbReference type="PANTHER" id="PTHR24173:SF83">
    <property type="entry name" value="SOCS BOX DOMAIN-CONTAINING PROTEIN"/>
    <property type="match status" value="1"/>
</dbReference>
<dbReference type="Gene3D" id="1.25.40.20">
    <property type="entry name" value="Ankyrin repeat-containing domain"/>
    <property type="match status" value="2"/>
</dbReference>
<dbReference type="Pfam" id="PF12796">
    <property type="entry name" value="Ank_2"/>
    <property type="match status" value="1"/>
</dbReference>
<dbReference type="InterPro" id="IPR036770">
    <property type="entry name" value="Ankyrin_rpt-contain_sf"/>
</dbReference>
<keyword evidence="5" id="KW-1185">Reference proteome</keyword>
<proteinExistence type="predicted"/>
<feature type="repeat" description="ANK" evidence="3">
    <location>
        <begin position="128"/>
        <end position="158"/>
    </location>
</feature>
<dbReference type="SMART" id="SM00248">
    <property type="entry name" value="ANK"/>
    <property type="match status" value="6"/>
</dbReference>
<dbReference type="SUPFAM" id="SSF48403">
    <property type="entry name" value="Ankyrin repeat"/>
    <property type="match status" value="1"/>
</dbReference>
<keyword evidence="2 3" id="KW-0040">ANK repeat</keyword>
<feature type="repeat" description="ANK" evidence="3">
    <location>
        <begin position="158"/>
        <end position="190"/>
    </location>
</feature>
<accession>A0ABD1E800</accession>
<keyword evidence="1" id="KW-0677">Repeat</keyword>
<feature type="repeat" description="ANK" evidence="3">
    <location>
        <begin position="61"/>
        <end position="82"/>
    </location>
</feature>
<dbReference type="PANTHER" id="PTHR24173">
    <property type="entry name" value="ANKYRIN REPEAT CONTAINING"/>
    <property type="match status" value="1"/>
</dbReference>
<dbReference type="PROSITE" id="PS50088">
    <property type="entry name" value="ANK_REPEAT"/>
    <property type="match status" value="4"/>
</dbReference>
<dbReference type="InterPro" id="IPR002110">
    <property type="entry name" value="Ankyrin_rpt"/>
</dbReference>
<evidence type="ECO:0000256" key="3">
    <source>
        <dbReference type="PROSITE-ProRule" id="PRU00023"/>
    </source>
</evidence>
<evidence type="ECO:0000313" key="4">
    <source>
        <dbReference type="EMBL" id="KAL1490725.1"/>
    </source>
</evidence>
<dbReference type="AlphaFoldDB" id="A0ABD1E800"/>
<evidence type="ECO:0000313" key="5">
    <source>
        <dbReference type="Proteomes" id="UP001566132"/>
    </source>
</evidence>
<evidence type="ECO:0000256" key="1">
    <source>
        <dbReference type="ARBA" id="ARBA00022737"/>
    </source>
</evidence>
<dbReference type="EMBL" id="JBDJPC010000010">
    <property type="protein sequence ID" value="KAL1490725.1"/>
    <property type="molecule type" value="Genomic_DNA"/>
</dbReference>
<organism evidence="4 5">
    <name type="scientific">Hypothenemus hampei</name>
    <name type="common">Coffee berry borer</name>
    <dbReference type="NCBI Taxonomy" id="57062"/>
    <lineage>
        <taxon>Eukaryota</taxon>
        <taxon>Metazoa</taxon>
        <taxon>Ecdysozoa</taxon>
        <taxon>Arthropoda</taxon>
        <taxon>Hexapoda</taxon>
        <taxon>Insecta</taxon>
        <taxon>Pterygota</taxon>
        <taxon>Neoptera</taxon>
        <taxon>Endopterygota</taxon>
        <taxon>Coleoptera</taxon>
        <taxon>Polyphaga</taxon>
        <taxon>Cucujiformia</taxon>
        <taxon>Curculionidae</taxon>
        <taxon>Scolytinae</taxon>
        <taxon>Hypothenemus</taxon>
    </lineage>
</organism>
<dbReference type="Pfam" id="PF00023">
    <property type="entry name" value="Ank"/>
    <property type="match status" value="2"/>
</dbReference>
<feature type="repeat" description="ANK" evidence="3">
    <location>
        <begin position="95"/>
        <end position="127"/>
    </location>
</feature>
<comment type="caution">
    <text evidence="4">The sequence shown here is derived from an EMBL/GenBank/DDBJ whole genome shotgun (WGS) entry which is preliminary data.</text>
</comment>
<dbReference type="PROSITE" id="PS50297">
    <property type="entry name" value="ANK_REP_REGION"/>
    <property type="match status" value="3"/>
</dbReference>
<name>A0ABD1E800_HYPHA</name>
<protein>
    <submittedName>
        <fullName evidence="4">Uncharacterized protein</fullName>
    </submittedName>
</protein>
<dbReference type="Proteomes" id="UP001566132">
    <property type="component" value="Unassembled WGS sequence"/>
</dbReference>
<dbReference type="PRINTS" id="PR01415">
    <property type="entry name" value="ANKYRIN"/>
</dbReference>
<evidence type="ECO:0000256" key="2">
    <source>
        <dbReference type="ARBA" id="ARBA00023043"/>
    </source>
</evidence>
<reference evidence="4 5" key="1">
    <citation type="submission" date="2024-05" db="EMBL/GenBank/DDBJ databases">
        <title>Genetic variation in Jamaican populations of the coffee berry borer (Hypothenemus hampei).</title>
        <authorList>
            <person name="Errbii M."/>
            <person name="Myrie A."/>
        </authorList>
    </citation>
    <scope>NUCLEOTIDE SEQUENCE [LARGE SCALE GENOMIC DNA]</scope>
    <source>
        <strain evidence="4">JA-Hopewell-2020-01-JO</strain>
        <tissue evidence="4">Whole body</tissue>
    </source>
</reference>
<sequence length="515" mass="59886">MSGSDSSSEPELYDIHDPKVFYDCRSGCPRTGIFQYVYNGDLERVKQYIFKGKSPNINDENGLTPLHMAADRNSQKIMKFLLGLEDIRVDSTCFRNNTPLHRAATNGWLATTELLIKAKANINAKNYEGRTPLHEAVRYPDVAHLLIKHGADIDAESNRGTPLVFAIDHGSLETVCMLLYYNADVNLLPSDMNMYDLPMIAVLKSRNIQIQETLLDYIADLNALDSDGMTLLEIAIRVSSPLVEKMVQRGSNVHYDNREEILLHASLKGCNINNFKVIWKEVKNSEFFFSYFRSRSAYIPEILDLQYLRFITDSYYFLPFDVDIRPYFKYCLKRLMKIKNKSSKEIIDWYQPMIKLMCLYCSQGFYLTDKDICALWNCFGPYNECFRLSLYMGIILKNQDIWSLPRIIYDTNLSTRYYIKKLSHLRTNIDDHVSLELEQTASYFRIAQDSDKVQSLLELSRNCFRDYLITESKHYFSLIDRLPIPVQIKNILIFKQPIYTGYSSERESNNQVLQP</sequence>
<gene>
    <name evidence="4" type="ORF">ABEB36_013374</name>
</gene>